<name>A0A5B8RXB3_9BURK</name>
<keyword evidence="1" id="KW-0472">Membrane</keyword>
<dbReference type="PROSITE" id="PS51257">
    <property type="entry name" value="PROKAR_LIPOPROTEIN"/>
    <property type="match status" value="1"/>
</dbReference>
<dbReference type="OrthoDB" id="8560910at2"/>
<dbReference type="RefSeq" id="WP_146912914.1">
    <property type="nucleotide sequence ID" value="NZ_CP042344.1"/>
</dbReference>
<keyword evidence="1" id="KW-0812">Transmembrane</keyword>
<gene>
    <name evidence="2" type="ORF">FOZ74_09925</name>
</gene>
<dbReference type="EMBL" id="CP042344">
    <property type="protein sequence ID" value="QEA13322.1"/>
    <property type="molecule type" value="Genomic_DNA"/>
</dbReference>
<dbReference type="KEGG" id="cof:FOZ74_09925"/>
<protein>
    <submittedName>
        <fullName evidence="2">Uncharacterized protein</fullName>
    </submittedName>
</protein>
<evidence type="ECO:0000313" key="2">
    <source>
        <dbReference type="EMBL" id="QEA13322.1"/>
    </source>
</evidence>
<dbReference type="AlphaFoldDB" id="A0A5B8RXB3"/>
<keyword evidence="1" id="KW-1133">Transmembrane helix</keyword>
<accession>A0A5B8RXB3</accession>
<evidence type="ECO:0000313" key="3">
    <source>
        <dbReference type="Proteomes" id="UP000321199"/>
    </source>
</evidence>
<sequence length="167" mass="18807">MNRTLNWLGQAVLYACFAIALGVLSRWPVYHPLPPETAQIKVSFLHHGQRVEECRPYTEEEKAKMAPNMRKSMKCGRERSPVHIEVDIDGQQVLSHTAVPAGLSRDGASTMYRRLNVPAGEHRITVRFKDRMSSPEPTQQLEKTVALKSAQVLVIDYDQSRGGVVLQ</sequence>
<feature type="transmembrane region" description="Helical" evidence="1">
    <location>
        <begin position="12"/>
        <end position="30"/>
    </location>
</feature>
<reference evidence="2 3" key="1">
    <citation type="submission" date="2019-07" db="EMBL/GenBank/DDBJ databases">
        <title>Complete genome sequence of Comamonas sp. NLF 7-7 isolated from livestock.</title>
        <authorList>
            <person name="Kim D.H."/>
            <person name="Kim J.G."/>
        </authorList>
    </citation>
    <scope>NUCLEOTIDE SEQUENCE [LARGE SCALE GENOMIC DNA]</scope>
    <source>
        <strain evidence="2 3">NLF 7-7</strain>
    </source>
</reference>
<evidence type="ECO:0000256" key="1">
    <source>
        <dbReference type="SAM" id="Phobius"/>
    </source>
</evidence>
<organism evidence="2 3">
    <name type="scientific">Comamonas flocculans</name>
    <dbReference type="NCBI Taxonomy" id="2597701"/>
    <lineage>
        <taxon>Bacteria</taxon>
        <taxon>Pseudomonadati</taxon>
        <taxon>Pseudomonadota</taxon>
        <taxon>Betaproteobacteria</taxon>
        <taxon>Burkholderiales</taxon>
        <taxon>Comamonadaceae</taxon>
        <taxon>Comamonas</taxon>
    </lineage>
</organism>
<dbReference type="Proteomes" id="UP000321199">
    <property type="component" value="Chromosome"/>
</dbReference>
<proteinExistence type="predicted"/>
<keyword evidence="3" id="KW-1185">Reference proteome</keyword>